<comment type="catalytic activity">
    <reaction evidence="1">
        <text>ATP + protein L-histidine = ADP + protein N-phospho-L-histidine.</text>
        <dbReference type="EC" id="2.7.13.3"/>
    </reaction>
</comment>
<dbReference type="CDD" id="cd06225">
    <property type="entry name" value="HAMP"/>
    <property type="match status" value="1"/>
</dbReference>
<keyword evidence="9" id="KW-0902">Two-component regulatory system</keyword>
<evidence type="ECO:0000256" key="2">
    <source>
        <dbReference type="ARBA" id="ARBA00004370"/>
    </source>
</evidence>
<name>A0A8J4HAN0_9PROT</name>
<feature type="domain" description="Histidine kinase" evidence="12">
    <location>
        <begin position="240"/>
        <end position="447"/>
    </location>
</feature>
<dbReference type="SMART" id="SM00388">
    <property type="entry name" value="HisKA"/>
    <property type="match status" value="1"/>
</dbReference>
<evidence type="ECO:0000313" key="14">
    <source>
        <dbReference type="EMBL" id="HGC42345.1"/>
    </source>
</evidence>
<evidence type="ECO:0000259" key="13">
    <source>
        <dbReference type="PROSITE" id="PS50885"/>
    </source>
</evidence>
<feature type="domain" description="HAMP" evidence="13">
    <location>
        <begin position="179"/>
        <end position="232"/>
    </location>
</feature>
<evidence type="ECO:0000256" key="5">
    <source>
        <dbReference type="ARBA" id="ARBA00022679"/>
    </source>
</evidence>
<evidence type="ECO:0000256" key="10">
    <source>
        <dbReference type="ARBA" id="ARBA00023136"/>
    </source>
</evidence>
<dbReference type="InterPro" id="IPR005467">
    <property type="entry name" value="His_kinase_dom"/>
</dbReference>
<evidence type="ECO:0000256" key="11">
    <source>
        <dbReference type="SAM" id="Phobius"/>
    </source>
</evidence>
<dbReference type="SMART" id="SM00304">
    <property type="entry name" value="HAMP"/>
    <property type="match status" value="1"/>
</dbReference>
<dbReference type="InterPro" id="IPR003594">
    <property type="entry name" value="HATPase_dom"/>
</dbReference>
<feature type="transmembrane region" description="Helical" evidence="11">
    <location>
        <begin position="158"/>
        <end position="179"/>
    </location>
</feature>
<dbReference type="SUPFAM" id="SSF55874">
    <property type="entry name" value="ATPase domain of HSP90 chaperone/DNA topoisomerase II/histidine kinase"/>
    <property type="match status" value="1"/>
</dbReference>
<dbReference type="PRINTS" id="PR00344">
    <property type="entry name" value="BCTRLSENSOR"/>
</dbReference>
<comment type="caution">
    <text evidence="14">The sequence shown here is derived from an EMBL/GenBank/DDBJ whole genome shotgun (WGS) entry which is preliminary data.</text>
</comment>
<keyword evidence="6 11" id="KW-0812">Transmembrane</keyword>
<dbReference type="PANTHER" id="PTHR45436:SF8">
    <property type="entry name" value="HISTIDINE KINASE"/>
    <property type="match status" value="1"/>
</dbReference>
<dbReference type="GO" id="GO:0005886">
    <property type="term" value="C:plasma membrane"/>
    <property type="evidence" value="ECO:0007669"/>
    <property type="project" value="TreeGrafter"/>
</dbReference>
<keyword evidence="4" id="KW-0597">Phosphoprotein</keyword>
<dbReference type="SMART" id="SM00387">
    <property type="entry name" value="HATPase_c"/>
    <property type="match status" value="1"/>
</dbReference>
<dbReference type="AlphaFoldDB" id="A0A8J4HAN0"/>
<dbReference type="InterPro" id="IPR036890">
    <property type="entry name" value="HATPase_C_sf"/>
</dbReference>
<dbReference type="SUPFAM" id="SSF158472">
    <property type="entry name" value="HAMP domain-like"/>
    <property type="match status" value="1"/>
</dbReference>
<evidence type="ECO:0000259" key="12">
    <source>
        <dbReference type="PROSITE" id="PS50109"/>
    </source>
</evidence>
<dbReference type="EMBL" id="DTQM01000075">
    <property type="protein sequence ID" value="HGC42345.1"/>
    <property type="molecule type" value="Genomic_DNA"/>
</dbReference>
<dbReference type="InterPro" id="IPR003661">
    <property type="entry name" value="HisK_dim/P_dom"/>
</dbReference>
<keyword evidence="7 14" id="KW-0418">Kinase</keyword>
<dbReference type="Gene3D" id="3.30.565.10">
    <property type="entry name" value="Histidine kinase-like ATPase, C-terminal domain"/>
    <property type="match status" value="1"/>
</dbReference>
<evidence type="ECO:0000256" key="9">
    <source>
        <dbReference type="ARBA" id="ARBA00023012"/>
    </source>
</evidence>
<evidence type="ECO:0000256" key="7">
    <source>
        <dbReference type="ARBA" id="ARBA00022777"/>
    </source>
</evidence>
<evidence type="ECO:0000256" key="6">
    <source>
        <dbReference type="ARBA" id="ARBA00022692"/>
    </source>
</evidence>
<dbReference type="EC" id="2.7.13.3" evidence="3"/>
<gene>
    <name evidence="14" type="ORF">ENY07_03845</name>
</gene>
<dbReference type="Pfam" id="PF00672">
    <property type="entry name" value="HAMP"/>
    <property type="match status" value="1"/>
</dbReference>
<dbReference type="Gene3D" id="6.10.340.10">
    <property type="match status" value="1"/>
</dbReference>
<comment type="subcellular location">
    <subcellularLocation>
        <location evidence="2">Membrane</location>
    </subcellularLocation>
</comment>
<organism evidence="14">
    <name type="scientific">Acidicaldus sp</name>
    <dbReference type="NCBI Taxonomy" id="1872105"/>
    <lineage>
        <taxon>Bacteria</taxon>
        <taxon>Pseudomonadati</taxon>
        <taxon>Pseudomonadota</taxon>
        <taxon>Alphaproteobacteria</taxon>
        <taxon>Acetobacterales</taxon>
        <taxon>Acetobacteraceae</taxon>
        <taxon>Acidicaldus</taxon>
    </lineage>
</organism>
<reference evidence="14" key="1">
    <citation type="journal article" date="2020" name="mSystems">
        <title>Genome- and Community-Level Interaction Insights into Carbon Utilization and Element Cycling Functions of Hydrothermarchaeota in Hydrothermal Sediment.</title>
        <authorList>
            <person name="Zhou Z."/>
            <person name="Liu Y."/>
            <person name="Xu W."/>
            <person name="Pan J."/>
            <person name="Luo Z.H."/>
            <person name="Li M."/>
        </authorList>
    </citation>
    <scope>NUCLEOTIDE SEQUENCE</scope>
    <source>
        <strain evidence="14">SpSt-997</strain>
    </source>
</reference>
<proteinExistence type="predicted"/>
<feature type="transmembrane region" description="Helical" evidence="11">
    <location>
        <begin position="12"/>
        <end position="34"/>
    </location>
</feature>
<evidence type="ECO:0000256" key="1">
    <source>
        <dbReference type="ARBA" id="ARBA00000085"/>
    </source>
</evidence>
<evidence type="ECO:0000256" key="8">
    <source>
        <dbReference type="ARBA" id="ARBA00022989"/>
    </source>
</evidence>
<evidence type="ECO:0000256" key="3">
    <source>
        <dbReference type="ARBA" id="ARBA00012438"/>
    </source>
</evidence>
<dbReference type="GO" id="GO:0000155">
    <property type="term" value="F:phosphorelay sensor kinase activity"/>
    <property type="evidence" value="ECO:0007669"/>
    <property type="project" value="InterPro"/>
</dbReference>
<dbReference type="Pfam" id="PF00512">
    <property type="entry name" value="HisKA"/>
    <property type="match status" value="1"/>
</dbReference>
<dbReference type="Gene3D" id="1.10.287.130">
    <property type="match status" value="1"/>
</dbReference>
<protein>
    <recommendedName>
        <fullName evidence="3">histidine kinase</fullName>
        <ecNumber evidence="3">2.7.13.3</ecNumber>
    </recommendedName>
</protein>
<dbReference type="PROSITE" id="PS50109">
    <property type="entry name" value="HIS_KIN"/>
    <property type="match status" value="1"/>
</dbReference>
<dbReference type="CDD" id="cd00082">
    <property type="entry name" value="HisKA"/>
    <property type="match status" value="1"/>
</dbReference>
<sequence>MLPEIVRTAAFRLALGFIGAFAASTLLLFAFIYWQTAVFETRRIDRFVLQDLAALTAAPPDQLVGILGPRLSRDVHRLTFVALFDKAGHALAGNLASLPPDLPRDGKPHTASLMVGEGAGAQAETARAVARRLADGGTLVIARSVNDLDRLRRTVLRALGLSVIPATLLALAAGVFLSLRALRQVKDVHETMARILSGDLHERLPLRGTGDDFDRLSAGVNRMLDEIGRLLDQLKGIGNDIAHDLRTPLTRVRARLERARDAGGGAEALQEAIDRAVLGLDQTLGIITALLRIGEIEARRRRSGFAAVDLADIGREIEELYTPIAEEQGIAFTLSLSKVPPVIGDRDLLVEAVANLVGNAIKFTPPGGAVRLTLAMTPRGPALRVHDTGPGIPAEERAEVLKRFYRSDKSRHIEGSGLGLSLVAAIVELHGFRLTIADGDPGAVFELLCQPVLAA</sequence>
<keyword evidence="5" id="KW-0808">Transferase</keyword>
<dbReference type="SUPFAM" id="SSF47384">
    <property type="entry name" value="Homodimeric domain of signal transducing histidine kinase"/>
    <property type="match status" value="1"/>
</dbReference>
<keyword evidence="10 11" id="KW-0472">Membrane</keyword>
<dbReference type="InterPro" id="IPR036097">
    <property type="entry name" value="HisK_dim/P_sf"/>
</dbReference>
<evidence type="ECO:0000256" key="4">
    <source>
        <dbReference type="ARBA" id="ARBA00022553"/>
    </source>
</evidence>
<dbReference type="Pfam" id="PF02518">
    <property type="entry name" value="HATPase_c"/>
    <property type="match status" value="1"/>
</dbReference>
<dbReference type="InterPro" id="IPR003660">
    <property type="entry name" value="HAMP_dom"/>
</dbReference>
<dbReference type="InterPro" id="IPR004358">
    <property type="entry name" value="Sig_transdc_His_kin-like_C"/>
</dbReference>
<keyword evidence="8 11" id="KW-1133">Transmembrane helix</keyword>
<dbReference type="PROSITE" id="PS50885">
    <property type="entry name" value="HAMP"/>
    <property type="match status" value="1"/>
</dbReference>
<accession>A0A8J4HAN0</accession>
<dbReference type="InterPro" id="IPR050428">
    <property type="entry name" value="TCS_sensor_his_kinase"/>
</dbReference>
<dbReference type="PANTHER" id="PTHR45436">
    <property type="entry name" value="SENSOR HISTIDINE KINASE YKOH"/>
    <property type="match status" value="1"/>
</dbReference>